<dbReference type="EMBL" id="UINC01207771">
    <property type="protein sequence ID" value="SVE30007.1"/>
    <property type="molecule type" value="Genomic_DNA"/>
</dbReference>
<reference evidence="1" key="1">
    <citation type="submission" date="2018-05" db="EMBL/GenBank/DDBJ databases">
        <authorList>
            <person name="Lanie J.A."/>
            <person name="Ng W.-L."/>
            <person name="Kazmierczak K.M."/>
            <person name="Andrzejewski T.M."/>
            <person name="Davidsen T.M."/>
            <person name="Wayne K.J."/>
            <person name="Tettelin H."/>
            <person name="Glass J.I."/>
            <person name="Rusch D."/>
            <person name="Podicherti R."/>
            <person name="Tsui H.-C.T."/>
            <person name="Winkler M.E."/>
        </authorList>
    </citation>
    <scope>NUCLEOTIDE SEQUENCE</scope>
</reference>
<feature type="non-terminal residue" evidence="1">
    <location>
        <position position="78"/>
    </location>
</feature>
<dbReference type="AlphaFoldDB" id="A0A383CCB1"/>
<accession>A0A383CCB1</accession>
<gene>
    <name evidence="1" type="ORF">METZ01_LOCUS482861</name>
</gene>
<sequence length="78" mass="9171">MTQTSSDKKFAEALCQKDPVAKEKFQDEYSTFLFWTAKSLVHYGFPREQWLMEIKGTTFMASDESMEAYTWLSEQAIR</sequence>
<evidence type="ECO:0000313" key="1">
    <source>
        <dbReference type="EMBL" id="SVE30007.1"/>
    </source>
</evidence>
<feature type="non-terminal residue" evidence="1">
    <location>
        <position position="1"/>
    </location>
</feature>
<name>A0A383CCB1_9ZZZZ</name>
<proteinExistence type="predicted"/>
<organism evidence="1">
    <name type="scientific">marine metagenome</name>
    <dbReference type="NCBI Taxonomy" id="408172"/>
    <lineage>
        <taxon>unclassified sequences</taxon>
        <taxon>metagenomes</taxon>
        <taxon>ecological metagenomes</taxon>
    </lineage>
</organism>
<protein>
    <submittedName>
        <fullName evidence="1">Uncharacterized protein</fullName>
    </submittedName>
</protein>